<sequence length="219" mass="24411">MTVDEHNEPSDVAQRVAEIQKKVDVMQSQITEMNRTREATGENLNLSSEVQSLKEKLDEHSKQLEQSAEKISQLQSENTVLQDQNQARNTAVNKKRRFNTQVRPMGNLNTPNSGEGATDPPPASGVAGATREWAENPLVHNLEESDSEPKYDKETPEKISATESSMTAYLEPMFSKRFDAMQSIVERLPGVAPPIRRSNPDSYADTPFVEGIASVEMPR</sequence>
<feature type="compositionally biased region" description="Polar residues" evidence="1">
    <location>
        <begin position="64"/>
        <end position="92"/>
    </location>
</feature>
<organism evidence="2 3">
    <name type="scientific">Brassica cretica</name>
    <name type="common">Mustard</name>
    <dbReference type="NCBI Taxonomy" id="69181"/>
    <lineage>
        <taxon>Eukaryota</taxon>
        <taxon>Viridiplantae</taxon>
        <taxon>Streptophyta</taxon>
        <taxon>Embryophyta</taxon>
        <taxon>Tracheophyta</taxon>
        <taxon>Spermatophyta</taxon>
        <taxon>Magnoliopsida</taxon>
        <taxon>eudicotyledons</taxon>
        <taxon>Gunneridae</taxon>
        <taxon>Pentapetalae</taxon>
        <taxon>rosids</taxon>
        <taxon>malvids</taxon>
        <taxon>Brassicales</taxon>
        <taxon>Brassicaceae</taxon>
        <taxon>Brassiceae</taxon>
        <taxon>Brassica</taxon>
    </lineage>
</organism>
<feature type="compositionally biased region" description="Polar residues" evidence="1">
    <location>
        <begin position="99"/>
        <end position="115"/>
    </location>
</feature>
<feature type="compositionally biased region" description="Basic and acidic residues" evidence="1">
    <location>
        <begin position="52"/>
        <end position="63"/>
    </location>
</feature>
<reference evidence="2" key="1">
    <citation type="submission" date="2019-12" db="EMBL/GenBank/DDBJ databases">
        <title>Genome sequencing and annotation of Brassica cretica.</title>
        <authorList>
            <person name="Studholme D.J."/>
            <person name="Sarris P."/>
        </authorList>
    </citation>
    <scope>NUCLEOTIDE SEQUENCE</scope>
    <source>
        <strain evidence="2">PFS-109/04</strain>
        <tissue evidence="2">Leaf</tissue>
    </source>
</reference>
<dbReference type="Proteomes" id="UP000712600">
    <property type="component" value="Unassembled WGS sequence"/>
</dbReference>
<proteinExistence type="predicted"/>
<evidence type="ECO:0000256" key="1">
    <source>
        <dbReference type="SAM" id="MobiDB-lite"/>
    </source>
</evidence>
<evidence type="ECO:0000313" key="2">
    <source>
        <dbReference type="EMBL" id="KAF3600524.1"/>
    </source>
</evidence>
<feature type="compositionally biased region" description="Basic and acidic residues" evidence="1">
    <location>
        <begin position="141"/>
        <end position="157"/>
    </location>
</feature>
<feature type="region of interest" description="Disordered" evidence="1">
    <location>
        <begin position="34"/>
        <end position="164"/>
    </location>
</feature>
<feature type="compositionally biased region" description="Polar residues" evidence="1">
    <location>
        <begin position="42"/>
        <end position="51"/>
    </location>
</feature>
<dbReference type="AlphaFoldDB" id="A0A8S9SIA4"/>
<protein>
    <submittedName>
        <fullName evidence="2">Uncharacterized protein</fullName>
    </submittedName>
</protein>
<comment type="caution">
    <text evidence="2">The sequence shown here is derived from an EMBL/GenBank/DDBJ whole genome shotgun (WGS) entry which is preliminary data.</text>
</comment>
<accession>A0A8S9SIA4</accession>
<name>A0A8S9SIA4_BRACR</name>
<dbReference type="EMBL" id="QGKX02000004">
    <property type="protein sequence ID" value="KAF3600524.1"/>
    <property type="molecule type" value="Genomic_DNA"/>
</dbReference>
<gene>
    <name evidence="2" type="ORF">F2Q69_00034969</name>
</gene>
<evidence type="ECO:0000313" key="3">
    <source>
        <dbReference type="Proteomes" id="UP000712600"/>
    </source>
</evidence>